<keyword evidence="12" id="KW-0408">Iron</keyword>
<evidence type="ECO:0000256" key="3">
    <source>
        <dbReference type="ARBA" id="ARBA00004275"/>
    </source>
</evidence>
<dbReference type="InterPro" id="IPR037165">
    <property type="entry name" value="AldOxase/xan_DH_Mopterin-bd_sf"/>
</dbReference>
<dbReference type="EMBL" id="OW152825">
    <property type="protein sequence ID" value="CAH2041675.1"/>
    <property type="molecule type" value="Genomic_DNA"/>
</dbReference>
<comment type="cofactor">
    <cofactor evidence="2">
        <name>FAD</name>
        <dbReference type="ChEBI" id="CHEBI:57692"/>
    </cofactor>
</comment>
<evidence type="ECO:0000256" key="8">
    <source>
        <dbReference type="ARBA" id="ARBA00022714"/>
    </source>
</evidence>
<dbReference type="PANTHER" id="PTHR11908">
    <property type="entry name" value="XANTHINE DEHYDROGENASE"/>
    <property type="match status" value="1"/>
</dbReference>
<dbReference type="PROSITE" id="PS51085">
    <property type="entry name" value="2FE2S_FER_2"/>
    <property type="match status" value="1"/>
</dbReference>
<dbReference type="SUPFAM" id="SSF54665">
    <property type="entry name" value="CO dehydrogenase molybdoprotein N-domain-like"/>
    <property type="match status" value="1"/>
</dbReference>
<evidence type="ECO:0008006" key="19">
    <source>
        <dbReference type="Google" id="ProtNLM"/>
    </source>
</evidence>
<keyword evidence="6" id="KW-0500">Molybdenum</keyword>
<dbReference type="SMART" id="SM01008">
    <property type="entry name" value="Ald_Xan_dh_C"/>
    <property type="match status" value="1"/>
</dbReference>
<dbReference type="InterPro" id="IPR006058">
    <property type="entry name" value="2Fe2S_fd_BS"/>
</dbReference>
<dbReference type="PIRSF" id="PIRSF000127">
    <property type="entry name" value="Xanthine_DH"/>
    <property type="match status" value="1"/>
</dbReference>
<dbReference type="PROSITE" id="PS00197">
    <property type="entry name" value="2FE2S_FER_1"/>
    <property type="match status" value="1"/>
</dbReference>
<dbReference type="PROSITE" id="PS51387">
    <property type="entry name" value="FAD_PCMH"/>
    <property type="match status" value="1"/>
</dbReference>
<feature type="domain" description="FAD-binding PCMH-type" evidence="16">
    <location>
        <begin position="276"/>
        <end position="457"/>
    </location>
</feature>
<comment type="subcellular location">
    <subcellularLocation>
        <location evidence="3">Peroxisome</location>
    </subcellularLocation>
</comment>
<evidence type="ECO:0000256" key="12">
    <source>
        <dbReference type="ARBA" id="ARBA00023004"/>
    </source>
</evidence>
<evidence type="ECO:0000259" key="15">
    <source>
        <dbReference type="PROSITE" id="PS51085"/>
    </source>
</evidence>
<name>A0ABN8HXF6_9NEOP</name>
<dbReference type="Gene3D" id="3.30.365.10">
    <property type="entry name" value="Aldehyde oxidase/xanthine dehydrogenase, molybdopterin binding domain"/>
    <property type="match status" value="4"/>
</dbReference>
<dbReference type="InterPro" id="IPR016208">
    <property type="entry name" value="Ald_Oxase/xanthine_DH-like"/>
</dbReference>
<dbReference type="Pfam" id="PF20256">
    <property type="entry name" value="MoCoBD_2"/>
    <property type="match status" value="1"/>
</dbReference>
<dbReference type="Pfam" id="PF00941">
    <property type="entry name" value="FAD_binding_5"/>
    <property type="match status" value="1"/>
</dbReference>
<accession>A0ABN8HXF6</accession>
<keyword evidence="10" id="KW-0274">FAD</keyword>
<dbReference type="Gene3D" id="3.30.465.10">
    <property type="match status" value="1"/>
</dbReference>
<evidence type="ECO:0000313" key="17">
    <source>
        <dbReference type="EMBL" id="CAH2041675.1"/>
    </source>
</evidence>
<dbReference type="SUPFAM" id="SSF47741">
    <property type="entry name" value="CO dehydrogenase ISP C-domain like"/>
    <property type="match status" value="1"/>
</dbReference>
<dbReference type="SUPFAM" id="SSF56176">
    <property type="entry name" value="FAD-binding/transporter-associated domain-like"/>
    <property type="match status" value="1"/>
</dbReference>
<keyword evidence="8" id="KW-0001">2Fe-2S</keyword>
<evidence type="ECO:0000256" key="5">
    <source>
        <dbReference type="ARBA" id="ARBA00011738"/>
    </source>
</evidence>
<comment type="subunit">
    <text evidence="5">Homodimer.</text>
</comment>
<keyword evidence="9" id="KW-0479">Metal-binding</keyword>
<dbReference type="Pfam" id="PF03450">
    <property type="entry name" value="CO_deh_flav_C"/>
    <property type="match status" value="1"/>
</dbReference>
<evidence type="ECO:0000259" key="16">
    <source>
        <dbReference type="PROSITE" id="PS51387"/>
    </source>
</evidence>
<evidence type="ECO:0000256" key="1">
    <source>
        <dbReference type="ARBA" id="ARBA00001924"/>
    </source>
</evidence>
<evidence type="ECO:0000256" key="9">
    <source>
        <dbReference type="ARBA" id="ARBA00022723"/>
    </source>
</evidence>
<dbReference type="InterPro" id="IPR016166">
    <property type="entry name" value="FAD-bd_PCMH"/>
</dbReference>
<comment type="similarity">
    <text evidence="4">Belongs to the xanthine dehydrogenase family.</text>
</comment>
<dbReference type="Proteomes" id="UP000837857">
    <property type="component" value="Chromosome 13"/>
</dbReference>
<keyword evidence="18" id="KW-1185">Reference proteome</keyword>
<gene>
    <name evidence="17" type="ORF">IPOD504_LOCUS3337</name>
</gene>
<dbReference type="CDD" id="cd00207">
    <property type="entry name" value="fer2"/>
    <property type="match status" value="1"/>
</dbReference>
<dbReference type="InterPro" id="IPR036856">
    <property type="entry name" value="Ald_Oxase/Xan_DH_a/b_sf"/>
</dbReference>
<proteinExistence type="inferred from homology"/>
<dbReference type="Gene3D" id="3.30.390.50">
    <property type="entry name" value="CO dehydrogenase flavoprotein, C-terminal domain"/>
    <property type="match status" value="1"/>
</dbReference>
<dbReference type="SUPFAM" id="SSF56003">
    <property type="entry name" value="Molybdenum cofactor-binding domain"/>
    <property type="match status" value="1"/>
</dbReference>
<dbReference type="InterPro" id="IPR008274">
    <property type="entry name" value="AldOxase/xan_DH_MoCoBD1"/>
</dbReference>
<feature type="non-terminal residue" evidence="17">
    <location>
        <position position="1"/>
    </location>
</feature>
<evidence type="ECO:0000256" key="7">
    <source>
        <dbReference type="ARBA" id="ARBA00022630"/>
    </source>
</evidence>
<dbReference type="SUPFAM" id="SSF55447">
    <property type="entry name" value="CO dehydrogenase flavoprotein C-terminal domain-like"/>
    <property type="match status" value="1"/>
</dbReference>
<dbReference type="Pfam" id="PF00111">
    <property type="entry name" value="Fer2"/>
    <property type="match status" value="1"/>
</dbReference>
<dbReference type="InterPro" id="IPR016169">
    <property type="entry name" value="FAD-bd_PCMH_sub2"/>
</dbReference>
<evidence type="ECO:0000256" key="10">
    <source>
        <dbReference type="ARBA" id="ARBA00022827"/>
    </source>
</evidence>
<dbReference type="Pfam" id="PF02738">
    <property type="entry name" value="MoCoBD_1"/>
    <property type="match status" value="1"/>
</dbReference>
<dbReference type="InterPro" id="IPR012675">
    <property type="entry name" value="Beta-grasp_dom_sf"/>
</dbReference>
<sequence>MISCSFDRRQCRVICIFVRTGIRNCVIYRRSKHTTRGLARNDVNRARGCNVAARFVDNPKTMDKISFFVNGQRYSLSGSDVGQGTTLNSYLRDHLGLYGTKSMCYEGGCGACVVTVRQLDPITKEKQVIAVNSCLVDILSCHTWEITTVEGVGNCGQGYHPLQTRLAAFNGTQCGYCTPGWIMNILYEGSRGRLTTRGIENSFGGNMCRCTGYRPILDAFKSFATDVGEHQVANIQDMEDLHQMKCVRRSLQKCSLLDGEWCVIEKENAEESMLRMETVGSRWYKPYKVEDVFKIIAREGSDSYRFVAGNTGKGVYPVELEPRVYIDISSIGSLKEVARAANLILGAGLSLTDLMRECKEHSSTNQDFSYLEQFHRHLELVAHVPVRNIGTIGGNLALKNAHNDFPSDIFLLLETVGAMVTILVRDLRKTEVKMEDFVKLDLRDKLIMDVKLPPLSTSNIVRTYKVMARAQNAHAVVNAGFLFDMGGPRTVTSCRILFGNMGPKPTRASETEHLLAGAEIDDATLQRALAKLKEEIVAVEMPPEPSPYCRKAIALGLFYQAVLSLCPSVNPRYKSGGVPFERPISSGRQAFDTDKSLWPLNQPVQKLEALTQCSGEAAYSCDGRAPREVHLALVLADVAVAELQSIDASDALKLDGVVAFLGAKDIPGKNSFTPFVAPEDIQEELFASARVLYNGQPLGLVAAESRELALRAAALVKVKYRNVREPLLTVEDVLRSPEKDKRVRQDVKVDAKERGGGTKYVVSGWFSVPGQYHYTMETQCCVAEPHAGTMKLRSATQWMDCVQTAVAQMLDMPLHSVEVCVERVGGAYGGKASRSALAACACALAAHRVRRPAALRLPLAHNMRAVGKRAPCLFHYEVGVDLAGRIQHLDLTYYTDCGCSFGETSSSTIADAVRNVYASGSFSIAGHSVRTDMPANVWCRAPGTTEGTAVTEHIMERIAHTTNLDPTDVRMANLAAKNSPLEEIIVSFKNETNYEDRRLEIAKHNAENAWRKRSLRLCIMSYPIEYYGSFPVTVNVYHADGTVLVGHGGVEMGQGINTKVAQVCAHKLGIPLAKVAVRGSDSFVAPNAMASSGSITSESVAFATLKACEELLRRLEPSRRQLPSPTWEEVVSKAHENGVNLQTSSMTSSADALRNYDVFGVCCAEVLLDVATGRHQLTRLDLLEDTGQSISPNLDVGQIEGAFIMGLGLWTSERLMYSKSGRLLTDRTWTYKPPGALDIPADFRVSFRRNSVNRAGVLRSKATGEPALVLSVAVTFALHEAILEARKEFGYVDTDWLHIDTPYSVENIIKAIAPKIESYKLK</sequence>
<evidence type="ECO:0000256" key="6">
    <source>
        <dbReference type="ARBA" id="ARBA00022505"/>
    </source>
</evidence>
<dbReference type="InterPro" id="IPR046867">
    <property type="entry name" value="AldOxase/xan_DH_MoCoBD2"/>
</dbReference>
<dbReference type="InterPro" id="IPR002346">
    <property type="entry name" value="Mopterin_DH_FAD-bd"/>
</dbReference>
<dbReference type="InterPro" id="IPR036884">
    <property type="entry name" value="2Fe-2S-bd_dom_sf"/>
</dbReference>
<reference evidence="17" key="1">
    <citation type="submission" date="2022-03" db="EMBL/GenBank/DDBJ databases">
        <authorList>
            <person name="Martin H S."/>
        </authorList>
    </citation>
    <scope>NUCLEOTIDE SEQUENCE</scope>
</reference>
<dbReference type="Gene3D" id="1.10.150.120">
    <property type="entry name" value="[2Fe-2S]-binding domain"/>
    <property type="match status" value="1"/>
</dbReference>
<keyword evidence="11" id="KW-0560">Oxidoreductase</keyword>
<comment type="cofactor">
    <cofactor evidence="1">
        <name>Mo-molybdopterin</name>
        <dbReference type="ChEBI" id="CHEBI:71302"/>
    </cofactor>
</comment>
<dbReference type="SMART" id="SM01092">
    <property type="entry name" value="CO_deh_flav_C"/>
    <property type="match status" value="1"/>
</dbReference>
<dbReference type="Pfam" id="PF01315">
    <property type="entry name" value="Ald_Xan_dh_C"/>
    <property type="match status" value="1"/>
</dbReference>
<dbReference type="InterPro" id="IPR001041">
    <property type="entry name" value="2Fe-2S_ferredoxin-type"/>
</dbReference>
<organism evidence="17 18">
    <name type="scientific">Iphiclides podalirius</name>
    <name type="common">scarce swallowtail</name>
    <dbReference type="NCBI Taxonomy" id="110791"/>
    <lineage>
        <taxon>Eukaryota</taxon>
        <taxon>Metazoa</taxon>
        <taxon>Ecdysozoa</taxon>
        <taxon>Arthropoda</taxon>
        <taxon>Hexapoda</taxon>
        <taxon>Insecta</taxon>
        <taxon>Pterygota</taxon>
        <taxon>Neoptera</taxon>
        <taxon>Endopterygota</taxon>
        <taxon>Lepidoptera</taxon>
        <taxon>Glossata</taxon>
        <taxon>Ditrysia</taxon>
        <taxon>Papilionoidea</taxon>
        <taxon>Papilionidae</taxon>
        <taxon>Papilioninae</taxon>
        <taxon>Iphiclides</taxon>
    </lineage>
</organism>
<evidence type="ECO:0000256" key="14">
    <source>
        <dbReference type="ARBA" id="ARBA00023140"/>
    </source>
</evidence>
<dbReference type="SUPFAM" id="SSF54292">
    <property type="entry name" value="2Fe-2S ferredoxin-like"/>
    <property type="match status" value="1"/>
</dbReference>
<dbReference type="Pfam" id="PF01799">
    <property type="entry name" value="Fer2_2"/>
    <property type="match status" value="1"/>
</dbReference>
<protein>
    <recommendedName>
        <fullName evidence="19">Aldehyde oxidase</fullName>
    </recommendedName>
</protein>
<keyword evidence="7" id="KW-0285">Flavoprotein</keyword>
<dbReference type="InterPro" id="IPR036318">
    <property type="entry name" value="FAD-bd_PCMH-like_sf"/>
</dbReference>
<dbReference type="InterPro" id="IPR002888">
    <property type="entry name" value="2Fe-2S-bd"/>
</dbReference>
<evidence type="ECO:0000256" key="4">
    <source>
        <dbReference type="ARBA" id="ARBA00006849"/>
    </source>
</evidence>
<evidence type="ECO:0000256" key="13">
    <source>
        <dbReference type="ARBA" id="ARBA00023014"/>
    </source>
</evidence>
<feature type="domain" description="2Fe-2S ferredoxin-type" evidence="15">
    <location>
        <begin position="63"/>
        <end position="152"/>
    </location>
</feature>
<dbReference type="InterPro" id="IPR005107">
    <property type="entry name" value="CO_DH_flav_C"/>
</dbReference>
<keyword evidence="14" id="KW-0576">Peroxisome</keyword>
<dbReference type="PANTHER" id="PTHR11908:SF132">
    <property type="entry name" value="ALDEHYDE OXIDASE 1-RELATED"/>
    <property type="match status" value="1"/>
</dbReference>
<evidence type="ECO:0000313" key="18">
    <source>
        <dbReference type="Proteomes" id="UP000837857"/>
    </source>
</evidence>
<dbReference type="InterPro" id="IPR036683">
    <property type="entry name" value="CO_DH_flav_C_dom_sf"/>
</dbReference>
<keyword evidence="13" id="KW-0411">Iron-sulfur</keyword>
<evidence type="ECO:0000256" key="11">
    <source>
        <dbReference type="ARBA" id="ARBA00023002"/>
    </source>
</evidence>
<dbReference type="InterPro" id="IPR000674">
    <property type="entry name" value="Ald_Oxase/Xan_DH_a/b"/>
</dbReference>
<dbReference type="Gene3D" id="3.10.20.30">
    <property type="match status" value="1"/>
</dbReference>
<dbReference type="InterPro" id="IPR036010">
    <property type="entry name" value="2Fe-2S_ferredoxin-like_sf"/>
</dbReference>
<dbReference type="Gene3D" id="3.90.1170.50">
    <property type="entry name" value="Aldehyde oxidase/xanthine dehydrogenase, a/b hammerhead"/>
    <property type="match status" value="1"/>
</dbReference>
<evidence type="ECO:0000256" key="2">
    <source>
        <dbReference type="ARBA" id="ARBA00001974"/>
    </source>
</evidence>